<evidence type="ECO:0000313" key="9">
    <source>
        <dbReference type="EMBL" id="TVY80891.1"/>
    </source>
</evidence>
<evidence type="ECO:0000256" key="1">
    <source>
        <dbReference type="ARBA" id="ARBA00004141"/>
    </source>
</evidence>
<evidence type="ECO:0000256" key="4">
    <source>
        <dbReference type="ARBA" id="ARBA00023136"/>
    </source>
</evidence>
<evidence type="ECO:0000256" key="2">
    <source>
        <dbReference type="ARBA" id="ARBA00022692"/>
    </source>
</evidence>
<evidence type="ECO:0000256" key="3">
    <source>
        <dbReference type="ARBA" id="ARBA00022989"/>
    </source>
</evidence>
<feature type="region of interest" description="Disordered" evidence="6">
    <location>
        <begin position="304"/>
        <end position="340"/>
    </location>
</feature>
<dbReference type="PANTHER" id="PTHR33048">
    <property type="entry name" value="PTH11-LIKE INTEGRAL MEMBRANE PROTEIN (AFU_ORTHOLOGUE AFUA_5G11245)"/>
    <property type="match status" value="1"/>
</dbReference>
<dbReference type="Proteomes" id="UP000469558">
    <property type="component" value="Unassembled WGS sequence"/>
</dbReference>
<reference evidence="9 10" key="1">
    <citation type="submission" date="2018-05" db="EMBL/GenBank/DDBJ databases">
        <title>Genome sequencing and assembly of the regulated plant pathogen Lachnellula willkommii and related sister species for the development of diagnostic species identification markers.</title>
        <authorList>
            <person name="Giroux E."/>
            <person name="Bilodeau G."/>
        </authorList>
    </citation>
    <scope>NUCLEOTIDE SEQUENCE [LARGE SCALE GENOMIC DNA]</scope>
    <source>
        <strain evidence="9 10">CBS 268.59</strain>
    </source>
</reference>
<dbReference type="Pfam" id="PF20684">
    <property type="entry name" value="Fung_rhodopsin"/>
    <property type="match status" value="1"/>
</dbReference>
<organism evidence="9 10">
    <name type="scientific">Lachnellula suecica</name>
    <dbReference type="NCBI Taxonomy" id="602035"/>
    <lineage>
        <taxon>Eukaryota</taxon>
        <taxon>Fungi</taxon>
        <taxon>Dikarya</taxon>
        <taxon>Ascomycota</taxon>
        <taxon>Pezizomycotina</taxon>
        <taxon>Leotiomycetes</taxon>
        <taxon>Helotiales</taxon>
        <taxon>Lachnaceae</taxon>
        <taxon>Lachnellula</taxon>
    </lineage>
</organism>
<sequence length="420" mass="46424">MDQIPPGLDLCMFPAGLAPNGTSSNLQNPKTLVPVLIPICIIMSVGAILFTALRLCANWRKMWWSDYFAIIALTLSLANTGLMLAQTKFARHQWDIRACWYDGNYTKILFSQQIILTFVLFFSKCSVFLLYQQIFDVQRPMRIAIRVGIVFTGLLYFTNIPLSAILSAPHIGETWGSVLLSGRPQKELIWGVVQSTLGILLDLYIFILPIPVILKLHLSTKKKIQLLVVFTTALVGVVASVLSLVFRVEAIGTNDGTWKYTSLLICSVVEIDVAIIVSCTPGFVNFTRVYISDLPIVKSLRSTLGGSSNSGSGFTIKPSKSDKEDPNRPRTRNGPEWKENHEFDELGSNFFKSASSTERGEGEESISLPPTAASPGIIRAIEVSQEMGGPYNIPEYGPITHVSSNLHFQNSREGLVPQRP</sequence>
<comment type="similarity">
    <text evidence="5">Belongs to the SAT4 family.</text>
</comment>
<evidence type="ECO:0000256" key="6">
    <source>
        <dbReference type="SAM" id="MobiDB-lite"/>
    </source>
</evidence>
<dbReference type="GO" id="GO:0016020">
    <property type="term" value="C:membrane"/>
    <property type="evidence" value="ECO:0007669"/>
    <property type="project" value="UniProtKB-SubCell"/>
</dbReference>
<keyword evidence="4 7" id="KW-0472">Membrane</keyword>
<dbReference type="OrthoDB" id="5342292at2759"/>
<keyword evidence="3 7" id="KW-1133">Transmembrane helix</keyword>
<feature type="transmembrane region" description="Helical" evidence="7">
    <location>
        <begin position="67"/>
        <end position="85"/>
    </location>
</feature>
<feature type="region of interest" description="Disordered" evidence="6">
    <location>
        <begin position="353"/>
        <end position="375"/>
    </location>
</feature>
<feature type="transmembrane region" description="Helical" evidence="7">
    <location>
        <begin position="35"/>
        <end position="55"/>
    </location>
</feature>
<feature type="transmembrane region" description="Helical" evidence="7">
    <location>
        <begin position="110"/>
        <end position="131"/>
    </location>
</feature>
<gene>
    <name evidence="9" type="ORF">LSUE1_G004336</name>
</gene>
<accession>A0A8T9C5G1</accession>
<keyword evidence="10" id="KW-1185">Reference proteome</keyword>
<comment type="caution">
    <text evidence="9">The sequence shown here is derived from an EMBL/GenBank/DDBJ whole genome shotgun (WGS) entry which is preliminary data.</text>
</comment>
<feature type="transmembrane region" description="Helical" evidence="7">
    <location>
        <begin position="260"/>
        <end position="284"/>
    </location>
</feature>
<name>A0A8T9C5G1_9HELO</name>
<dbReference type="AlphaFoldDB" id="A0A8T9C5G1"/>
<proteinExistence type="inferred from homology"/>
<evidence type="ECO:0000256" key="7">
    <source>
        <dbReference type="SAM" id="Phobius"/>
    </source>
</evidence>
<feature type="transmembrane region" description="Helical" evidence="7">
    <location>
        <begin position="188"/>
        <end position="214"/>
    </location>
</feature>
<feature type="compositionally biased region" description="Basic and acidic residues" evidence="6">
    <location>
        <begin position="319"/>
        <end position="340"/>
    </location>
</feature>
<feature type="transmembrane region" description="Helical" evidence="7">
    <location>
        <begin position="143"/>
        <end position="168"/>
    </location>
</feature>
<keyword evidence="2 7" id="KW-0812">Transmembrane</keyword>
<dbReference type="InterPro" id="IPR052337">
    <property type="entry name" value="SAT4-like"/>
</dbReference>
<evidence type="ECO:0000259" key="8">
    <source>
        <dbReference type="Pfam" id="PF20684"/>
    </source>
</evidence>
<dbReference type="InterPro" id="IPR049326">
    <property type="entry name" value="Rhodopsin_dom_fungi"/>
</dbReference>
<dbReference type="EMBL" id="QGMK01000589">
    <property type="protein sequence ID" value="TVY80891.1"/>
    <property type="molecule type" value="Genomic_DNA"/>
</dbReference>
<evidence type="ECO:0000313" key="10">
    <source>
        <dbReference type="Proteomes" id="UP000469558"/>
    </source>
</evidence>
<comment type="subcellular location">
    <subcellularLocation>
        <location evidence="1">Membrane</location>
        <topology evidence="1">Multi-pass membrane protein</topology>
    </subcellularLocation>
</comment>
<feature type="transmembrane region" description="Helical" evidence="7">
    <location>
        <begin position="226"/>
        <end position="248"/>
    </location>
</feature>
<protein>
    <recommendedName>
        <fullName evidence="8">Rhodopsin domain-containing protein</fullName>
    </recommendedName>
</protein>
<dbReference type="PANTHER" id="PTHR33048:SF47">
    <property type="entry name" value="INTEGRAL MEMBRANE PROTEIN-RELATED"/>
    <property type="match status" value="1"/>
</dbReference>
<evidence type="ECO:0000256" key="5">
    <source>
        <dbReference type="ARBA" id="ARBA00038359"/>
    </source>
</evidence>
<feature type="domain" description="Rhodopsin" evidence="8">
    <location>
        <begin position="59"/>
        <end position="283"/>
    </location>
</feature>